<evidence type="ECO:0000313" key="1">
    <source>
        <dbReference type="EMBL" id="ALP43490.1"/>
    </source>
</evidence>
<dbReference type="AlphaFoldDB" id="A0A0S2SP93"/>
<organism evidence="1 2">
    <name type="scientific">Aeromonas schubertii</name>
    <dbReference type="NCBI Taxonomy" id="652"/>
    <lineage>
        <taxon>Bacteria</taxon>
        <taxon>Pseudomonadati</taxon>
        <taxon>Pseudomonadota</taxon>
        <taxon>Gammaproteobacteria</taxon>
        <taxon>Aeromonadales</taxon>
        <taxon>Aeromonadaceae</taxon>
        <taxon>Aeromonas</taxon>
    </lineage>
</organism>
<dbReference type="KEGG" id="asr:WL1483_4071"/>
<proteinExistence type="predicted"/>
<accession>A0A0S2SP93</accession>
<protein>
    <submittedName>
        <fullName evidence="1">Uncharacterized protein</fullName>
    </submittedName>
</protein>
<evidence type="ECO:0000313" key="2">
    <source>
        <dbReference type="Proteomes" id="UP000058114"/>
    </source>
</evidence>
<sequence length="72" mass="8114">MDEQTHIHRGEGINTREGAIHLFASSLGEWRGENPHDGLRVYNVAEAELAFLYPDELKRLLAAPRVQTPICC</sequence>
<name>A0A0S2SP93_9GAMM</name>
<dbReference type="Proteomes" id="UP000058114">
    <property type="component" value="Chromosome"/>
</dbReference>
<reference evidence="2" key="1">
    <citation type="submission" date="2015-10" db="EMBL/GenBank/DDBJ databases">
        <title>Complete Genome Sequence of Aeromonas schubertii strain WL1483.</title>
        <authorList>
            <person name="Liu L."/>
        </authorList>
    </citation>
    <scope>NUCLEOTIDE SEQUENCE [LARGE SCALE GENOMIC DNA]</scope>
    <source>
        <strain evidence="2">WL1483</strain>
    </source>
</reference>
<gene>
    <name evidence="1" type="ORF">WL1483_4071</name>
</gene>
<dbReference type="PATRIC" id="fig|652.5.peg.2504"/>
<dbReference type="EMBL" id="CP013067">
    <property type="protein sequence ID" value="ALP43490.1"/>
    <property type="molecule type" value="Genomic_DNA"/>
</dbReference>
<reference evidence="1 2" key="2">
    <citation type="journal article" date="2016" name="Genome Announc.">
        <title>Complete Genome Sequence of the Highly Virulent Aeromonas schubertii Strain WL1483, Isolated from Diseased Snakehead Fish (Channa argus) in China.</title>
        <authorList>
            <person name="Liu L."/>
            <person name="Li N."/>
            <person name="Zhang D."/>
            <person name="Fu X."/>
            <person name="Shi C."/>
            <person name="Lin Q."/>
            <person name="Hao G."/>
        </authorList>
    </citation>
    <scope>NUCLEOTIDE SEQUENCE [LARGE SCALE GENOMIC DNA]</scope>
    <source>
        <strain evidence="1 2">WL1483</strain>
    </source>
</reference>